<evidence type="ECO:0000313" key="2">
    <source>
        <dbReference type="Proteomes" id="UP000799755"/>
    </source>
</evidence>
<accession>A0ACB6QUE3</accession>
<dbReference type="EMBL" id="MU003508">
    <property type="protein sequence ID" value="KAF2470505.1"/>
    <property type="molecule type" value="Genomic_DNA"/>
</dbReference>
<reference evidence="1" key="1">
    <citation type="journal article" date="2020" name="Stud. Mycol.">
        <title>101 Dothideomycetes genomes: a test case for predicting lifestyles and emergence of pathogens.</title>
        <authorList>
            <person name="Haridas S."/>
            <person name="Albert R."/>
            <person name="Binder M."/>
            <person name="Bloem J."/>
            <person name="Labutti K."/>
            <person name="Salamov A."/>
            <person name="Andreopoulos B."/>
            <person name="Baker S."/>
            <person name="Barry K."/>
            <person name="Bills G."/>
            <person name="Bluhm B."/>
            <person name="Cannon C."/>
            <person name="Castanera R."/>
            <person name="Culley D."/>
            <person name="Daum C."/>
            <person name="Ezra D."/>
            <person name="Gonzalez J."/>
            <person name="Henrissat B."/>
            <person name="Kuo A."/>
            <person name="Liang C."/>
            <person name="Lipzen A."/>
            <person name="Lutzoni F."/>
            <person name="Magnuson J."/>
            <person name="Mondo S."/>
            <person name="Nolan M."/>
            <person name="Ohm R."/>
            <person name="Pangilinan J."/>
            <person name="Park H.-J."/>
            <person name="Ramirez L."/>
            <person name="Alfaro M."/>
            <person name="Sun H."/>
            <person name="Tritt A."/>
            <person name="Yoshinaga Y."/>
            <person name="Zwiers L.-H."/>
            <person name="Turgeon B."/>
            <person name="Goodwin S."/>
            <person name="Spatafora J."/>
            <person name="Crous P."/>
            <person name="Grigoriev I."/>
        </authorList>
    </citation>
    <scope>NUCLEOTIDE SEQUENCE</scope>
    <source>
        <strain evidence="1">ATCC 200398</strain>
    </source>
</reference>
<keyword evidence="2" id="KW-1185">Reference proteome</keyword>
<evidence type="ECO:0000313" key="1">
    <source>
        <dbReference type="EMBL" id="KAF2470505.1"/>
    </source>
</evidence>
<sequence length="438" mass="48245">MADAEATPTPTGLPPGISKPLAGISSTDQSGLIAILTGFALGLVLLSIAVRIFVRRGLGVYRVDDYTFFAASIFAIVQASLVFRELQQGLGKLEENINPSHIPTIEKLSFVADLFYITTLFLSKCSTSFLFLYLTPGRAHMRAIWLAIAASVTWLVSSIMLEAIRCHPNRPWTDDMATCTNSFARWAFIASFDTLIEIGIVSLSVYIVWGLQMSFGSKMIVVGAFSCRIPNIAFSLTRLVFLNRPFEPATSHLWDSRVVSATQLAIGYSIIASIIPYLKPFMMAYERPETSRASHYPSGRSGGSSNFKLSALTSKSSGTATTTLATVDIEDDPGFLKENRSPGDNGRRRSTLRLGRLRPEITGYEARASAVDNKEEKDRKSDQASDDSQMMIIKKGVEWSVQFDPRRSRERGESFSRPEGSRGPTPGDEEILPVRQDV</sequence>
<organism evidence="1 2">
    <name type="scientific">Lindgomyces ingoldianus</name>
    <dbReference type="NCBI Taxonomy" id="673940"/>
    <lineage>
        <taxon>Eukaryota</taxon>
        <taxon>Fungi</taxon>
        <taxon>Dikarya</taxon>
        <taxon>Ascomycota</taxon>
        <taxon>Pezizomycotina</taxon>
        <taxon>Dothideomycetes</taxon>
        <taxon>Pleosporomycetidae</taxon>
        <taxon>Pleosporales</taxon>
        <taxon>Lindgomycetaceae</taxon>
        <taxon>Lindgomyces</taxon>
    </lineage>
</organism>
<protein>
    <submittedName>
        <fullName evidence="1">Uncharacterized protein</fullName>
    </submittedName>
</protein>
<proteinExistence type="predicted"/>
<name>A0ACB6QUE3_9PLEO</name>
<comment type="caution">
    <text evidence="1">The sequence shown here is derived from an EMBL/GenBank/DDBJ whole genome shotgun (WGS) entry which is preliminary data.</text>
</comment>
<gene>
    <name evidence="1" type="ORF">BDR25DRAFT_262441</name>
</gene>
<dbReference type="Proteomes" id="UP000799755">
    <property type="component" value="Unassembled WGS sequence"/>
</dbReference>